<keyword evidence="1" id="KW-0175">Coiled coil</keyword>
<evidence type="ECO:0000313" key="3">
    <source>
        <dbReference type="Proteomes" id="UP000179807"/>
    </source>
</evidence>
<gene>
    <name evidence="2" type="ORF">TRFO_37673</name>
</gene>
<sequence>MGKMIDENTDIKLACDHLNHLIQLTNEYKQSEITKKILFTEIDQFNSFISISNDHFDNIDSDQKFLYYKSLTTYLFCCRSFQSYFRQSIQIPFYDYLAQIMTDENKRDIKYYFNSNKEPVKLCENVSLCEEFYVHIFYVKKYLSKFLKPHKYEFDLTCPDFGQKSYSLNPSNDLKRMCQMRIANRKSQEKQKSLDDSEIGGDLLQEKEYVKDLWNQIQQVENEKTEISKELDRNKGLIIHIEKNREIENENRKLKENIKKTEEKIKNYKTAIFDMLIPSITFFAKYDKYPKIPSPDFIKKHFAYVENSELNKSFNIPSQLQTFLVQMGKYRQTRK</sequence>
<feature type="coiled-coil region" evidence="1">
    <location>
        <begin position="210"/>
        <end position="271"/>
    </location>
</feature>
<dbReference type="RefSeq" id="XP_068349293.1">
    <property type="nucleotide sequence ID" value="XM_068511572.1"/>
</dbReference>
<dbReference type="GeneID" id="94846276"/>
<reference evidence="2" key="1">
    <citation type="submission" date="2016-10" db="EMBL/GenBank/DDBJ databases">
        <authorList>
            <person name="Benchimol M."/>
            <person name="Almeida L.G."/>
            <person name="Vasconcelos A.T."/>
            <person name="Perreira-Neves A."/>
            <person name="Rosa I.A."/>
            <person name="Tasca T."/>
            <person name="Bogo M.R."/>
            <person name="de Souza W."/>
        </authorList>
    </citation>
    <scope>NUCLEOTIDE SEQUENCE [LARGE SCALE GENOMIC DNA]</scope>
    <source>
        <strain evidence="2">K</strain>
    </source>
</reference>
<dbReference type="VEuPathDB" id="TrichDB:TRFO_37673"/>
<dbReference type="EMBL" id="MLAK01001194">
    <property type="protein sequence ID" value="OHS96156.1"/>
    <property type="molecule type" value="Genomic_DNA"/>
</dbReference>
<comment type="caution">
    <text evidence="2">The sequence shown here is derived from an EMBL/GenBank/DDBJ whole genome shotgun (WGS) entry which is preliminary data.</text>
</comment>
<dbReference type="AlphaFoldDB" id="A0A1J4JG29"/>
<protein>
    <submittedName>
        <fullName evidence="2">Uncharacterized protein</fullName>
    </submittedName>
</protein>
<evidence type="ECO:0000313" key="2">
    <source>
        <dbReference type="EMBL" id="OHS96156.1"/>
    </source>
</evidence>
<proteinExistence type="predicted"/>
<evidence type="ECO:0000256" key="1">
    <source>
        <dbReference type="SAM" id="Coils"/>
    </source>
</evidence>
<name>A0A1J4JG29_9EUKA</name>
<keyword evidence="3" id="KW-1185">Reference proteome</keyword>
<accession>A0A1J4JG29</accession>
<dbReference type="Proteomes" id="UP000179807">
    <property type="component" value="Unassembled WGS sequence"/>
</dbReference>
<organism evidence="2 3">
    <name type="scientific">Tritrichomonas foetus</name>
    <dbReference type="NCBI Taxonomy" id="1144522"/>
    <lineage>
        <taxon>Eukaryota</taxon>
        <taxon>Metamonada</taxon>
        <taxon>Parabasalia</taxon>
        <taxon>Tritrichomonadida</taxon>
        <taxon>Tritrichomonadidae</taxon>
        <taxon>Tritrichomonas</taxon>
    </lineage>
</organism>